<sequence>MVMDKSNLPPPPPPPTSALKSLNKSSYKISKQSSSSSLSATSMPPPRPSPPPPPPPATAATPSSTPAAVDHPPPQPPVYNIDKSDFRDVVQKPSAIPSRLHRIRPPPLAPPRPPPILPPAPPALSPLPPLPAVCMTAESPISAYMRRLRGMPSPIHVPTSPLGFGCLPSPRTPPSPGVAMPATSPRVRDQ</sequence>
<feature type="region of interest" description="Disordered" evidence="1">
    <location>
        <begin position="164"/>
        <end position="190"/>
    </location>
</feature>
<evidence type="ECO:0000313" key="3">
    <source>
        <dbReference type="EnsemblPlants" id="LPERR03G05870.1"/>
    </source>
</evidence>
<feature type="domain" description="VQ" evidence="2">
    <location>
        <begin position="73"/>
        <end position="92"/>
    </location>
</feature>
<feature type="region of interest" description="Disordered" evidence="1">
    <location>
        <begin position="1"/>
        <end position="122"/>
    </location>
</feature>
<accession>A0A0D9VQJ8</accession>
<dbReference type="AlphaFoldDB" id="A0A0D9VQJ8"/>
<name>A0A0D9VQJ8_9ORYZ</name>
<dbReference type="InterPro" id="IPR008889">
    <property type="entry name" value="VQ"/>
</dbReference>
<keyword evidence="4" id="KW-1185">Reference proteome</keyword>
<feature type="compositionally biased region" description="Low complexity" evidence="1">
    <location>
        <begin position="58"/>
        <end position="68"/>
    </location>
</feature>
<dbReference type="PANTHER" id="PTHR33783:SF4">
    <property type="entry name" value="VQ MOTIF-CONTAINING PROTEIN 9"/>
    <property type="match status" value="1"/>
</dbReference>
<dbReference type="EnsemblPlants" id="LPERR03G05870.1">
    <property type="protein sequence ID" value="LPERR03G05870.1"/>
    <property type="gene ID" value="LPERR03G05870"/>
</dbReference>
<feature type="compositionally biased region" description="Low complexity" evidence="1">
    <location>
        <begin position="24"/>
        <end position="42"/>
    </location>
</feature>
<dbReference type="eggNOG" id="ENOG502QV2B">
    <property type="taxonomic scope" value="Eukaryota"/>
</dbReference>
<feature type="compositionally biased region" description="Pro residues" evidence="1">
    <location>
        <begin position="43"/>
        <end position="57"/>
    </location>
</feature>
<dbReference type="HOGENOM" id="CLU_098107_0_0_1"/>
<dbReference type="InterPro" id="IPR039612">
    <property type="entry name" value="VQ_5/9/14"/>
</dbReference>
<dbReference type="Pfam" id="PF05678">
    <property type="entry name" value="VQ"/>
    <property type="match status" value="1"/>
</dbReference>
<protein>
    <recommendedName>
        <fullName evidence="2">VQ domain-containing protein</fullName>
    </recommendedName>
</protein>
<dbReference type="Proteomes" id="UP000032180">
    <property type="component" value="Chromosome 3"/>
</dbReference>
<dbReference type="PANTHER" id="PTHR33783">
    <property type="entry name" value="PROTEIN HAIKU1"/>
    <property type="match status" value="1"/>
</dbReference>
<reference evidence="3" key="3">
    <citation type="submission" date="2015-04" db="UniProtKB">
        <authorList>
            <consortium name="EnsemblPlants"/>
        </authorList>
    </citation>
    <scope>IDENTIFICATION</scope>
</reference>
<proteinExistence type="predicted"/>
<evidence type="ECO:0000259" key="2">
    <source>
        <dbReference type="Pfam" id="PF05678"/>
    </source>
</evidence>
<organism evidence="3 4">
    <name type="scientific">Leersia perrieri</name>
    <dbReference type="NCBI Taxonomy" id="77586"/>
    <lineage>
        <taxon>Eukaryota</taxon>
        <taxon>Viridiplantae</taxon>
        <taxon>Streptophyta</taxon>
        <taxon>Embryophyta</taxon>
        <taxon>Tracheophyta</taxon>
        <taxon>Spermatophyta</taxon>
        <taxon>Magnoliopsida</taxon>
        <taxon>Liliopsida</taxon>
        <taxon>Poales</taxon>
        <taxon>Poaceae</taxon>
        <taxon>BOP clade</taxon>
        <taxon>Oryzoideae</taxon>
        <taxon>Oryzeae</taxon>
        <taxon>Oryzinae</taxon>
        <taxon>Leersia</taxon>
    </lineage>
</organism>
<feature type="compositionally biased region" description="Pro residues" evidence="1">
    <location>
        <begin position="105"/>
        <end position="122"/>
    </location>
</feature>
<reference evidence="3 4" key="1">
    <citation type="submission" date="2012-08" db="EMBL/GenBank/DDBJ databases">
        <title>Oryza genome evolution.</title>
        <authorList>
            <person name="Wing R.A."/>
        </authorList>
    </citation>
    <scope>NUCLEOTIDE SEQUENCE</scope>
</reference>
<evidence type="ECO:0000256" key="1">
    <source>
        <dbReference type="SAM" id="MobiDB-lite"/>
    </source>
</evidence>
<dbReference type="STRING" id="77586.A0A0D9VQJ8"/>
<evidence type="ECO:0000313" key="4">
    <source>
        <dbReference type="Proteomes" id="UP000032180"/>
    </source>
</evidence>
<reference evidence="4" key="2">
    <citation type="submission" date="2013-12" db="EMBL/GenBank/DDBJ databases">
        <authorList>
            <person name="Yu Y."/>
            <person name="Lee S."/>
            <person name="de Baynast K."/>
            <person name="Wissotski M."/>
            <person name="Liu L."/>
            <person name="Talag J."/>
            <person name="Goicoechea J."/>
            <person name="Angelova A."/>
            <person name="Jetty R."/>
            <person name="Kudrna D."/>
            <person name="Golser W."/>
            <person name="Rivera L."/>
            <person name="Zhang J."/>
            <person name="Wing R."/>
        </authorList>
    </citation>
    <scope>NUCLEOTIDE SEQUENCE</scope>
</reference>
<dbReference type="Gramene" id="LPERR03G05870.1">
    <property type="protein sequence ID" value="LPERR03G05870.1"/>
    <property type="gene ID" value="LPERR03G05870"/>
</dbReference>